<dbReference type="PROSITE" id="PS51379">
    <property type="entry name" value="4FE4S_FER_2"/>
    <property type="match status" value="2"/>
</dbReference>
<name>A0A5B9D7Z4_9ARCH</name>
<dbReference type="NCBIfam" id="TIGR02175">
    <property type="entry name" value="PorC_KorC"/>
    <property type="match status" value="1"/>
</dbReference>
<dbReference type="PANTHER" id="PTHR43366">
    <property type="entry name" value="PYRUVATE SYNTHASE SUBUNIT PORC"/>
    <property type="match status" value="1"/>
</dbReference>
<dbReference type="SUPFAM" id="SSF53323">
    <property type="entry name" value="Pyruvate-ferredoxin oxidoreductase, PFOR, domain III"/>
    <property type="match status" value="1"/>
</dbReference>
<dbReference type="Pfam" id="PF12838">
    <property type="entry name" value="Fer4_7"/>
    <property type="match status" value="1"/>
</dbReference>
<evidence type="ECO:0000313" key="5">
    <source>
        <dbReference type="EMBL" id="QEE14987.1"/>
    </source>
</evidence>
<keyword evidence="6" id="KW-1185">Reference proteome</keyword>
<reference evidence="5 6" key="2">
    <citation type="journal article" date="2024" name="Int. J. Syst. Evol. Microbiol.">
        <title>Promethearchaeum syntrophicum gen. nov., sp. nov., an anaerobic, obligately syntrophic archaeon, the first isolate of the lineage 'Asgard' archaea, and proposal of the new archaeal phylum Promethearchaeota phyl. nov. and kingdom Promethearchaeati regn. nov.</title>
        <authorList>
            <person name="Imachi H."/>
            <person name="Nobu M.K."/>
            <person name="Kato S."/>
            <person name="Takaki Y."/>
            <person name="Miyazaki M."/>
            <person name="Miyata M."/>
            <person name="Ogawara M."/>
            <person name="Saito Y."/>
            <person name="Sakai S."/>
            <person name="Tahara Y.O."/>
            <person name="Takano Y."/>
            <person name="Tasumi E."/>
            <person name="Uematsu K."/>
            <person name="Yoshimura T."/>
            <person name="Itoh T."/>
            <person name="Ohkuma M."/>
            <person name="Takai K."/>
        </authorList>
    </citation>
    <scope>NUCLEOTIDE SEQUENCE [LARGE SCALE GENOMIC DNA]</scope>
    <source>
        <strain evidence="5 6">MK-D1</strain>
    </source>
</reference>
<dbReference type="GO" id="GO:0019164">
    <property type="term" value="F:pyruvate synthase activity"/>
    <property type="evidence" value="ECO:0007669"/>
    <property type="project" value="UniProtKB-EC"/>
</dbReference>
<evidence type="ECO:0000313" key="6">
    <source>
        <dbReference type="Proteomes" id="UP000321408"/>
    </source>
</evidence>
<comment type="catalytic activity">
    <reaction evidence="3">
        <text>2 oxidized [2Fe-2S]-[ferredoxin] + pyruvate + CoA = 2 reduced [2Fe-2S]-[ferredoxin] + acetyl-CoA + CO2 + H(+)</text>
        <dbReference type="Rhea" id="RHEA:12765"/>
        <dbReference type="Rhea" id="RHEA-COMP:10000"/>
        <dbReference type="Rhea" id="RHEA-COMP:10001"/>
        <dbReference type="ChEBI" id="CHEBI:15361"/>
        <dbReference type="ChEBI" id="CHEBI:15378"/>
        <dbReference type="ChEBI" id="CHEBI:16526"/>
        <dbReference type="ChEBI" id="CHEBI:33737"/>
        <dbReference type="ChEBI" id="CHEBI:33738"/>
        <dbReference type="ChEBI" id="CHEBI:57287"/>
        <dbReference type="ChEBI" id="CHEBI:57288"/>
        <dbReference type="EC" id="1.2.7.1"/>
    </reaction>
</comment>
<dbReference type="AlphaFoldDB" id="A0A5B9D7Z4"/>
<organism evidence="5 6">
    <name type="scientific">Promethearchaeum syntrophicum</name>
    <dbReference type="NCBI Taxonomy" id="2594042"/>
    <lineage>
        <taxon>Archaea</taxon>
        <taxon>Promethearchaeati</taxon>
        <taxon>Promethearchaeota</taxon>
        <taxon>Promethearchaeia</taxon>
        <taxon>Promethearchaeales</taxon>
        <taxon>Promethearchaeaceae</taxon>
        <taxon>Promethearchaeum</taxon>
    </lineage>
</organism>
<feature type="domain" description="4Fe-4S ferredoxin-type" evidence="4">
    <location>
        <begin position="252"/>
        <end position="281"/>
    </location>
</feature>
<dbReference type="OrthoDB" id="372091at2157"/>
<dbReference type="Gene3D" id="3.40.920.10">
    <property type="entry name" value="Pyruvate-ferredoxin oxidoreductase, PFOR, domain III"/>
    <property type="match status" value="1"/>
</dbReference>
<dbReference type="InterPro" id="IPR017900">
    <property type="entry name" value="4Fe4S_Fe_S_CS"/>
</dbReference>
<dbReference type="Proteomes" id="UP000321408">
    <property type="component" value="Chromosome"/>
</dbReference>
<feature type="domain" description="4Fe-4S ferredoxin-type" evidence="4">
    <location>
        <begin position="285"/>
        <end position="315"/>
    </location>
</feature>
<evidence type="ECO:0000256" key="3">
    <source>
        <dbReference type="ARBA" id="ARBA00049357"/>
    </source>
</evidence>
<dbReference type="InterPro" id="IPR011894">
    <property type="entry name" value="PorC_KorC"/>
</dbReference>
<dbReference type="PANTHER" id="PTHR43366:SF1">
    <property type="entry name" value="PYRUVATE SYNTHASE SUBUNIT PORC"/>
    <property type="match status" value="1"/>
</dbReference>
<proteinExistence type="predicted"/>
<reference evidence="5 6" key="1">
    <citation type="journal article" date="2020" name="Nature">
        <title>Isolation of an archaeon at the prokaryote-eukaryote interface.</title>
        <authorList>
            <person name="Imachi H."/>
            <person name="Nobu M.K."/>
            <person name="Nakahara N."/>
            <person name="Morono Y."/>
            <person name="Ogawara M."/>
            <person name="Takaki Y."/>
            <person name="Takano Y."/>
            <person name="Uematsu K."/>
            <person name="Ikuta T."/>
            <person name="Ito M."/>
            <person name="Matsui Y."/>
            <person name="Miyazaki M."/>
            <person name="Murata K."/>
            <person name="Saito Y."/>
            <person name="Sakai S."/>
            <person name="Song C."/>
            <person name="Tasumi E."/>
            <person name="Yamanaka Y."/>
            <person name="Yamaguchi T."/>
            <person name="Kamagata Y."/>
            <person name="Tamaki H."/>
            <person name="Takai K."/>
        </authorList>
    </citation>
    <scope>NUCLEOTIDE SEQUENCE [LARGE SCALE GENOMIC DNA]</scope>
    <source>
        <strain evidence="5 6">MK-D1</strain>
    </source>
</reference>
<evidence type="ECO:0000259" key="4">
    <source>
        <dbReference type="PROSITE" id="PS51379"/>
    </source>
</evidence>
<dbReference type="RefSeq" id="WP_147661917.1">
    <property type="nucleotide sequence ID" value="NZ_CP042905.2"/>
</dbReference>
<gene>
    <name evidence="5" type="ORF">DSAG12_00810</name>
</gene>
<dbReference type="InterPro" id="IPR002869">
    <property type="entry name" value="Pyrv_flavodox_OxRed_cen"/>
</dbReference>
<dbReference type="KEGG" id="psyt:DSAG12_00810"/>
<dbReference type="Gene3D" id="3.30.70.20">
    <property type="match status" value="1"/>
</dbReference>
<dbReference type="InterPro" id="IPR019752">
    <property type="entry name" value="Pyrv/ketoisovalerate_OxRed_cat"/>
</dbReference>
<sequence>MTENKENIPKYLVRFHGRGGQGAVTAAQLCSMAFDGPATCMPTFGAERMGSPVASFARMSKDYNKVRTNEQVYSPQYSCVLDDTLLEDVDCTAGMVPGGYLIVNTCKPYEEIREIIDKNNPPAINVALIDATNIALEYLGRNITNTLILGALVKVAPQIFALEELISAIGEQFNPKIAQKNMDAIKTVPDATIIFPCDDKIKVSFEKDYKKEWSHIGLGKLGAAELDKAGVWYTDAIDGGSTRVNTGSWGVSYASFHPEYCIQCGSCVFICPDLCIQREFKDNKWQIVGVDAFHCKGCENCVYVCPGKKDKETGEVHKALTMVMKC</sequence>
<dbReference type="InterPro" id="IPR051626">
    <property type="entry name" value="Oxidoreductase_gamma_subunit"/>
</dbReference>
<dbReference type="InterPro" id="IPR017896">
    <property type="entry name" value="4Fe4S_Fe-S-bd"/>
</dbReference>
<dbReference type="Pfam" id="PF01558">
    <property type="entry name" value="POR"/>
    <property type="match status" value="1"/>
</dbReference>
<dbReference type="EC" id="1.2.7.1" evidence="1"/>
<evidence type="ECO:0000256" key="2">
    <source>
        <dbReference type="ARBA" id="ARBA00023002"/>
    </source>
</evidence>
<dbReference type="EMBL" id="CP042905">
    <property type="protein sequence ID" value="QEE14987.1"/>
    <property type="molecule type" value="Genomic_DNA"/>
</dbReference>
<evidence type="ECO:0000256" key="1">
    <source>
        <dbReference type="ARBA" id="ARBA00012822"/>
    </source>
</evidence>
<dbReference type="SUPFAM" id="SSF54862">
    <property type="entry name" value="4Fe-4S ferredoxins"/>
    <property type="match status" value="1"/>
</dbReference>
<dbReference type="PROSITE" id="PS00198">
    <property type="entry name" value="4FE4S_FER_1"/>
    <property type="match status" value="2"/>
</dbReference>
<accession>A0A5B9D7Z4</accession>
<protein>
    <recommendedName>
        <fullName evidence="1">pyruvate synthase</fullName>
        <ecNumber evidence="1">1.2.7.1</ecNumber>
    </recommendedName>
</protein>
<keyword evidence="2" id="KW-0560">Oxidoreductase</keyword>
<dbReference type="GeneID" id="41328809"/>